<keyword evidence="3" id="KW-1185">Reference proteome</keyword>
<proteinExistence type="predicted"/>
<organism evidence="2 3">
    <name type="scientific">Musa troglodytarum</name>
    <name type="common">fe'i banana</name>
    <dbReference type="NCBI Taxonomy" id="320322"/>
    <lineage>
        <taxon>Eukaryota</taxon>
        <taxon>Viridiplantae</taxon>
        <taxon>Streptophyta</taxon>
        <taxon>Embryophyta</taxon>
        <taxon>Tracheophyta</taxon>
        <taxon>Spermatophyta</taxon>
        <taxon>Magnoliopsida</taxon>
        <taxon>Liliopsida</taxon>
        <taxon>Zingiberales</taxon>
        <taxon>Musaceae</taxon>
        <taxon>Musa</taxon>
    </lineage>
</organism>
<evidence type="ECO:0000313" key="3">
    <source>
        <dbReference type="Proteomes" id="UP001055439"/>
    </source>
</evidence>
<protein>
    <submittedName>
        <fullName evidence="2">Uncharacterized protein</fullName>
    </submittedName>
</protein>
<reference evidence="2" key="1">
    <citation type="submission" date="2022-05" db="EMBL/GenBank/DDBJ databases">
        <title>The Musa troglodytarum L. genome provides insights into the mechanism of non-climacteric behaviour and enrichment of carotenoids.</title>
        <authorList>
            <person name="Wang J."/>
        </authorList>
    </citation>
    <scope>NUCLEOTIDE SEQUENCE</scope>
    <source>
        <tissue evidence="2">Leaf</tissue>
    </source>
</reference>
<evidence type="ECO:0000313" key="2">
    <source>
        <dbReference type="EMBL" id="URD94611.1"/>
    </source>
</evidence>
<accession>A0A9E7FI23</accession>
<name>A0A9E7FI23_9LILI</name>
<sequence>MPQPTHATKRSRTRFDYSGGEPHTSSAINQREHRILQERRNEKRRDQRKEVGKLVLERIKRKFRSTNWWLGD</sequence>
<evidence type="ECO:0000256" key="1">
    <source>
        <dbReference type="SAM" id="MobiDB-lite"/>
    </source>
</evidence>
<dbReference type="Proteomes" id="UP001055439">
    <property type="component" value="Chromosome 4"/>
</dbReference>
<feature type="compositionally biased region" description="Basic and acidic residues" evidence="1">
    <location>
        <begin position="30"/>
        <end position="50"/>
    </location>
</feature>
<feature type="region of interest" description="Disordered" evidence="1">
    <location>
        <begin position="1"/>
        <end position="50"/>
    </location>
</feature>
<dbReference type="EMBL" id="CP097506">
    <property type="protein sequence ID" value="URD94611.1"/>
    <property type="molecule type" value="Genomic_DNA"/>
</dbReference>
<dbReference type="AlphaFoldDB" id="A0A9E7FI23"/>
<gene>
    <name evidence="2" type="ORF">MUK42_36896</name>
</gene>